<keyword evidence="3" id="KW-1185">Reference proteome</keyword>
<dbReference type="Proteomes" id="UP000518752">
    <property type="component" value="Unassembled WGS sequence"/>
</dbReference>
<dbReference type="EMBL" id="JAACJN010000025">
    <property type="protein sequence ID" value="KAF5388988.1"/>
    <property type="molecule type" value="Genomic_DNA"/>
</dbReference>
<feature type="compositionally biased region" description="Pro residues" evidence="1">
    <location>
        <begin position="307"/>
        <end position="319"/>
    </location>
</feature>
<feature type="region of interest" description="Disordered" evidence="1">
    <location>
        <begin position="299"/>
        <end position="320"/>
    </location>
</feature>
<sequence>MSSAPFQSTTIPRKRHYDSEEFMTTDTEPSPVTPPKLRRILAKYPDQNSISGLPPGSTELSSSKSSSHSHPALDSIDLLRNRNISFRILRENVLQRDEIARMDGKSLIIDDIYDMNGNINLLAWPLTIKISEVPPKIQIAKALVVPTRILRSQRPSSSPASSKHPTPTSTPAPTSAPTVSHVYSLPPPPLALPVAIPPSTSSTRKVKAKSKPKPSASAIPTSVTIIKTEPTVVQIQPYKKLPCRGDTIQMRIAKLQADPWSDPLKLTAKSVYCLGCQKKVCLDKRFDYYPGFWETHKKRCPGVQRGRPPPSLPSLPPFPQEQETTMLSQIQTTPVALSPKLQ</sequence>
<evidence type="ECO:0000256" key="1">
    <source>
        <dbReference type="SAM" id="MobiDB-lite"/>
    </source>
</evidence>
<evidence type="ECO:0000313" key="2">
    <source>
        <dbReference type="EMBL" id="KAF5388988.1"/>
    </source>
</evidence>
<dbReference type="OrthoDB" id="2855464at2759"/>
<feature type="region of interest" description="Disordered" evidence="1">
    <location>
        <begin position="151"/>
        <end position="180"/>
    </location>
</feature>
<protein>
    <submittedName>
        <fullName evidence="2">Uncharacterized protein</fullName>
    </submittedName>
</protein>
<name>A0A8H5MCJ5_9AGAR</name>
<feature type="compositionally biased region" description="Low complexity" evidence="1">
    <location>
        <begin position="155"/>
        <end position="178"/>
    </location>
</feature>
<accession>A0A8H5MCJ5</accession>
<feature type="region of interest" description="Disordered" evidence="1">
    <location>
        <begin position="194"/>
        <end position="218"/>
    </location>
</feature>
<organism evidence="2 3">
    <name type="scientific">Collybiopsis confluens</name>
    <dbReference type="NCBI Taxonomy" id="2823264"/>
    <lineage>
        <taxon>Eukaryota</taxon>
        <taxon>Fungi</taxon>
        <taxon>Dikarya</taxon>
        <taxon>Basidiomycota</taxon>
        <taxon>Agaricomycotina</taxon>
        <taxon>Agaricomycetes</taxon>
        <taxon>Agaricomycetidae</taxon>
        <taxon>Agaricales</taxon>
        <taxon>Marasmiineae</taxon>
        <taxon>Omphalotaceae</taxon>
        <taxon>Collybiopsis</taxon>
    </lineage>
</organism>
<evidence type="ECO:0000313" key="3">
    <source>
        <dbReference type="Proteomes" id="UP000518752"/>
    </source>
</evidence>
<comment type="caution">
    <text evidence="2">The sequence shown here is derived from an EMBL/GenBank/DDBJ whole genome shotgun (WGS) entry which is preliminary data.</text>
</comment>
<reference evidence="2 3" key="1">
    <citation type="journal article" date="2020" name="ISME J.">
        <title>Uncovering the hidden diversity of litter-decomposition mechanisms in mushroom-forming fungi.</title>
        <authorList>
            <person name="Floudas D."/>
            <person name="Bentzer J."/>
            <person name="Ahren D."/>
            <person name="Johansson T."/>
            <person name="Persson P."/>
            <person name="Tunlid A."/>
        </authorList>
    </citation>
    <scope>NUCLEOTIDE SEQUENCE [LARGE SCALE GENOMIC DNA]</scope>
    <source>
        <strain evidence="2 3">CBS 406.79</strain>
    </source>
</reference>
<feature type="region of interest" description="Disordered" evidence="1">
    <location>
        <begin position="1"/>
        <end position="72"/>
    </location>
</feature>
<gene>
    <name evidence="2" type="ORF">D9757_005082</name>
</gene>
<dbReference type="AlphaFoldDB" id="A0A8H5MCJ5"/>
<feature type="compositionally biased region" description="Low complexity" evidence="1">
    <location>
        <begin position="61"/>
        <end position="70"/>
    </location>
</feature>
<feature type="compositionally biased region" description="Polar residues" evidence="1">
    <location>
        <begin position="1"/>
        <end position="11"/>
    </location>
</feature>
<proteinExistence type="predicted"/>